<sequence>MSRRLSYTIGNESYEFSVEGSPEFKCGKNERLSREDTDIVYHQDWYQEGYTVKPFLSESEFAYLKEGLTNSVAALIREELNLEVPADFVLENYHHLVKNSEDHYKVVRRTRDLFAEDFNFPVKSILPKFEAILGFGLTDINPEDGKELHIIVRINRPGSNDFNPPHKDVYERVDEANYIPPFVNLWIPIAGVTENSSLPIAPGSHLISEDQVCRTFDGAVVEGNKYRVRMIESWGGSTHLERAKVKDGDVLFFSGHLIHGLAVNAEPDMTRVALEFRLFKKD</sequence>
<keyword evidence="2" id="KW-1185">Reference proteome</keyword>
<reference key="1">
    <citation type="submission" date="2010-11" db="EMBL/GenBank/DDBJ databases">
        <title>The complete genome of Leadbetterella byssophila DSM 17132.</title>
        <authorList>
            <consortium name="US DOE Joint Genome Institute (JGI-PGF)"/>
            <person name="Lucas S."/>
            <person name="Copeland A."/>
            <person name="Lapidus A."/>
            <person name="Glavina del Rio T."/>
            <person name="Dalin E."/>
            <person name="Tice H."/>
            <person name="Bruce D."/>
            <person name="Goodwin L."/>
            <person name="Pitluck S."/>
            <person name="Kyrpides N."/>
            <person name="Mavromatis K."/>
            <person name="Ivanova N."/>
            <person name="Teshima H."/>
            <person name="Brettin T."/>
            <person name="Detter J.C."/>
            <person name="Han C."/>
            <person name="Tapia R."/>
            <person name="Land M."/>
            <person name="Hauser L."/>
            <person name="Markowitz V."/>
            <person name="Cheng J.-F."/>
            <person name="Hugenholtz P."/>
            <person name="Woyke T."/>
            <person name="Wu D."/>
            <person name="Tindall B."/>
            <person name="Pomrenke H.G."/>
            <person name="Brambilla E."/>
            <person name="Klenk H.-P."/>
            <person name="Eisen J.A."/>
        </authorList>
    </citation>
    <scope>NUCLEOTIDE SEQUENCE [LARGE SCALE GENOMIC DNA]</scope>
    <source>
        <strain>DSM 17132</strain>
    </source>
</reference>
<evidence type="ECO:0000313" key="1">
    <source>
        <dbReference type="EMBL" id="ADQ17658.1"/>
    </source>
</evidence>
<dbReference type="HOGENOM" id="CLU_965376_0_0_10"/>
<protein>
    <submittedName>
        <fullName evidence="1">Phytanoyl-CoA dioxygenase</fullName>
    </submittedName>
</protein>
<dbReference type="KEGG" id="lby:Lbys_1957"/>
<dbReference type="OrthoDB" id="870003at2"/>
<dbReference type="Pfam" id="PF05721">
    <property type="entry name" value="PhyH"/>
    <property type="match status" value="1"/>
</dbReference>
<proteinExistence type="predicted"/>
<keyword evidence="1" id="KW-0560">Oxidoreductase</keyword>
<evidence type="ECO:0000313" key="2">
    <source>
        <dbReference type="Proteomes" id="UP000007435"/>
    </source>
</evidence>
<dbReference type="Proteomes" id="UP000007435">
    <property type="component" value="Chromosome"/>
</dbReference>
<dbReference type="SUPFAM" id="SSF51197">
    <property type="entry name" value="Clavaminate synthase-like"/>
    <property type="match status" value="1"/>
</dbReference>
<dbReference type="EMBL" id="CP002305">
    <property type="protein sequence ID" value="ADQ17658.1"/>
    <property type="molecule type" value="Genomic_DNA"/>
</dbReference>
<gene>
    <name evidence="1" type="ordered locus">Lbys_1957</name>
</gene>
<organism evidence="1 2">
    <name type="scientific">Leadbetterella byssophila (strain DSM 17132 / JCM 16389 / KACC 11308 / NBRC 106382 / 4M15)</name>
    <dbReference type="NCBI Taxonomy" id="649349"/>
    <lineage>
        <taxon>Bacteria</taxon>
        <taxon>Pseudomonadati</taxon>
        <taxon>Bacteroidota</taxon>
        <taxon>Cytophagia</taxon>
        <taxon>Cytophagales</taxon>
        <taxon>Leadbetterellaceae</taxon>
        <taxon>Leadbetterella</taxon>
    </lineage>
</organism>
<dbReference type="GO" id="GO:0016706">
    <property type="term" value="F:2-oxoglutarate-dependent dioxygenase activity"/>
    <property type="evidence" value="ECO:0007669"/>
    <property type="project" value="UniProtKB-ARBA"/>
</dbReference>
<keyword evidence="1" id="KW-0223">Dioxygenase</keyword>
<dbReference type="InterPro" id="IPR008775">
    <property type="entry name" value="Phytyl_CoA_dOase-like"/>
</dbReference>
<dbReference type="STRING" id="649349.Lbys_1957"/>
<reference evidence="1 2" key="2">
    <citation type="journal article" date="2011" name="Stand. Genomic Sci.">
        <title>Complete genome sequence of Leadbetterella byssophila type strain (4M15).</title>
        <authorList>
            <person name="Abt B."/>
            <person name="Teshima H."/>
            <person name="Lucas S."/>
            <person name="Lapidus A."/>
            <person name="Del Rio T.G."/>
            <person name="Nolan M."/>
            <person name="Tice H."/>
            <person name="Cheng J.F."/>
            <person name="Pitluck S."/>
            <person name="Liolios K."/>
            <person name="Pagani I."/>
            <person name="Ivanova N."/>
            <person name="Mavromatis K."/>
            <person name="Pati A."/>
            <person name="Tapia R."/>
            <person name="Han C."/>
            <person name="Goodwin L."/>
            <person name="Chen A."/>
            <person name="Palaniappan K."/>
            <person name="Land M."/>
            <person name="Hauser L."/>
            <person name="Chang Y.J."/>
            <person name="Jeffries C.D."/>
            <person name="Rohde M."/>
            <person name="Goker M."/>
            <person name="Tindall B.J."/>
            <person name="Detter J.C."/>
            <person name="Woyke T."/>
            <person name="Bristow J."/>
            <person name="Eisen J.A."/>
            <person name="Markowitz V."/>
            <person name="Hugenholtz P."/>
            <person name="Klenk H.P."/>
            <person name="Kyrpides N.C."/>
        </authorList>
    </citation>
    <scope>NUCLEOTIDE SEQUENCE [LARGE SCALE GENOMIC DNA]</scope>
    <source>
        <strain evidence="2">DSM 17132 / JCM 16389 / KACC 11308 / NBRC 106382 / 4M15</strain>
    </source>
</reference>
<dbReference type="Gene3D" id="2.60.120.620">
    <property type="entry name" value="q2cbj1_9rhob like domain"/>
    <property type="match status" value="1"/>
</dbReference>
<dbReference type="RefSeq" id="WP_013408706.1">
    <property type="nucleotide sequence ID" value="NC_014655.1"/>
</dbReference>
<name>E4RSC2_LEAB4</name>
<dbReference type="AlphaFoldDB" id="E4RSC2"/>
<dbReference type="eggNOG" id="COG5285">
    <property type="taxonomic scope" value="Bacteria"/>
</dbReference>
<accession>E4RSC2</accession>